<dbReference type="EMBL" id="JAVREP010000016">
    <property type="protein sequence ID" value="MDT0330879.1"/>
    <property type="molecule type" value="Genomic_DNA"/>
</dbReference>
<evidence type="ECO:0000313" key="3">
    <source>
        <dbReference type="Proteomes" id="UP001183390"/>
    </source>
</evidence>
<evidence type="ECO:0000259" key="1">
    <source>
        <dbReference type="Pfam" id="PF04149"/>
    </source>
</evidence>
<organism evidence="2 3">
    <name type="scientific">Nocardiopsis lambiniae</name>
    <dbReference type="NCBI Taxonomy" id="3075539"/>
    <lineage>
        <taxon>Bacteria</taxon>
        <taxon>Bacillati</taxon>
        <taxon>Actinomycetota</taxon>
        <taxon>Actinomycetes</taxon>
        <taxon>Streptosporangiales</taxon>
        <taxon>Nocardiopsidaceae</taxon>
        <taxon>Nocardiopsis</taxon>
    </lineage>
</organism>
<proteinExistence type="predicted"/>
<dbReference type="InterPro" id="IPR007278">
    <property type="entry name" value="DUF397"/>
</dbReference>
<sequence length="42" mass="4898">MEVAETLRTALVRDTKNRNRGHLAFSLAEWGVFLKGVRRERI</sequence>
<comment type="caution">
    <text evidence="2">The sequence shown here is derived from an EMBL/GenBank/DDBJ whole genome shotgun (WGS) entry which is preliminary data.</text>
</comment>
<name>A0ABU2ME92_9ACTN</name>
<dbReference type="Proteomes" id="UP001183390">
    <property type="component" value="Unassembled WGS sequence"/>
</dbReference>
<protein>
    <submittedName>
        <fullName evidence="2">DUF397 domain-containing protein</fullName>
    </submittedName>
</protein>
<dbReference type="Pfam" id="PF04149">
    <property type="entry name" value="DUF397"/>
    <property type="match status" value="1"/>
</dbReference>
<feature type="domain" description="DUF397" evidence="1">
    <location>
        <begin position="2"/>
        <end position="38"/>
    </location>
</feature>
<keyword evidence="3" id="KW-1185">Reference proteome</keyword>
<dbReference type="RefSeq" id="WP_311513462.1">
    <property type="nucleotide sequence ID" value="NZ_JAVREP010000016.1"/>
</dbReference>
<evidence type="ECO:0000313" key="2">
    <source>
        <dbReference type="EMBL" id="MDT0330879.1"/>
    </source>
</evidence>
<accession>A0ABU2ME92</accession>
<reference evidence="3" key="1">
    <citation type="submission" date="2023-07" db="EMBL/GenBank/DDBJ databases">
        <title>30 novel species of actinomycetes from the DSMZ collection.</title>
        <authorList>
            <person name="Nouioui I."/>
        </authorList>
    </citation>
    <scope>NUCLEOTIDE SEQUENCE [LARGE SCALE GENOMIC DNA]</scope>
    <source>
        <strain evidence="3">DSM 44743</strain>
    </source>
</reference>
<gene>
    <name evidence="2" type="ORF">RM479_20865</name>
</gene>